<evidence type="ECO:0000256" key="5">
    <source>
        <dbReference type="ARBA" id="ARBA00022151"/>
    </source>
</evidence>
<dbReference type="GO" id="GO:0140664">
    <property type="term" value="F:ATP-dependent DNA damage sensor activity"/>
    <property type="evidence" value="ECO:0007669"/>
    <property type="project" value="InterPro"/>
</dbReference>
<evidence type="ECO:0000256" key="7">
    <source>
        <dbReference type="ARBA" id="ARBA00022763"/>
    </source>
</evidence>
<keyword evidence="11" id="KW-0539">Nucleus</keyword>
<dbReference type="Pfam" id="PF05192">
    <property type="entry name" value="MutS_III"/>
    <property type="match status" value="1"/>
</dbReference>
<dbReference type="SMART" id="SM00533">
    <property type="entry name" value="MUTSd"/>
    <property type="match status" value="1"/>
</dbReference>
<evidence type="ECO:0000313" key="18">
    <source>
        <dbReference type="EMBL" id="QKX56174.1"/>
    </source>
</evidence>
<keyword evidence="6" id="KW-0547">Nucleotide-binding</keyword>
<evidence type="ECO:0000259" key="17">
    <source>
        <dbReference type="PROSITE" id="PS00486"/>
    </source>
</evidence>
<dbReference type="InterPro" id="IPR038090">
    <property type="entry name" value="Cdt1_C_WH_dom_sf"/>
</dbReference>
<comment type="subcellular location">
    <subcellularLocation>
        <location evidence="1">Nucleus</location>
    </subcellularLocation>
</comment>
<evidence type="ECO:0000256" key="11">
    <source>
        <dbReference type="ARBA" id="ARBA00023242"/>
    </source>
</evidence>
<evidence type="ECO:0000256" key="1">
    <source>
        <dbReference type="ARBA" id="ARBA00004123"/>
    </source>
</evidence>
<dbReference type="InterPro" id="IPR016151">
    <property type="entry name" value="DNA_mismatch_repair_MutS_N"/>
</dbReference>
<dbReference type="Gene3D" id="3.40.1170.10">
    <property type="entry name" value="DNA repair protein MutS, domain I"/>
    <property type="match status" value="1"/>
</dbReference>
<feature type="region of interest" description="Disordered" evidence="16">
    <location>
        <begin position="1357"/>
        <end position="1378"/>
    </location>
</feature>
<dbReference type="FunFam" id="3.40.50.300:FF:000523">
    <property type="entry name" value="DNA mismatch repair protein"/>
    <property type="match status" value="1"/>
</dbReference>
<dbReference type="GO" id="GO:0006298">
    <property type="term" value="P:mismatch repair"/>
    <property type="evidence" value="ECO:0007669"/>
    <property type="project" value="InterPro"/>
</dbReference>
<comment type="similarity">
    <text evidence="3">Belongs to the Cdt1 family.</text>
</comment>
<feature type="compositionally biased region" description="Polar residues" evidence="16">
    <location>
        <begin position="101"/>
        <end position="114"/>
    </location>
</feature>
<name>A0A7H8QQD5_TALRU</name>
<dbReference type="InterPro" id="IPR032642">
    <property type="entry name" value="Msh2_ATP-bd"/>
</dbReference>
<keyword evidence="7" id="KW-0227">DNA damage</keyword>
<evidence type="ECO:0000256" key="15">
    <source>
        <dbReference type="ARBA" id="ARBA00064337"/>
    </source>
</evidence>
<dbReference type="PANTHER" id="PTHR11361">
    <property type="entry name" value="DNA MISMATCH REPAIR PROTEIN MUTS FAMILY MEMBER"/>
    <property type="match status" value="1"/>
</dbReference>
<dbReference type="GeneID" id="55990779"/>
<dbReference type="FunFam" id="1.10.1420.10:FF:000015">
    <property type="entry name" value="DNA mismatch repair protein Msh2"/>
    <property type="match status" value="1"/>
</dbReference>
<evidence type="ECO:0000256" key="16">
    <source>
        <dbReference type="SAM" id="MobiDB-lite"/>
    </source>
</evidence>
<evidence type="ECO:0000256" key="14">
    <source>
        <dbReference type="ARBA" id="ARBA00025902"/>
    </source>
</evidence>
<dbReference type="Pfam" id="PF05188">
    <property type="entry name" value="MutS_II"/>
    <property type="match status" value="1"/>
</dbReference>
<keyword evidence="9" id="KW-0238">DNA-binding</keyword>
<dbReference type="InterPro" id="IPR045076">
    <property type="entry name" value="MutS"/>
</dbReference>
<dbReference type="Pfam" id="PF01624">
    <property type="entry name" value="MutS_I"/>
    <property type="match status" value="1"/>
</dbReference>
<dbReference type="Pfam" id="PF26121">
    <property type="entry name" value="HTH_CDT1"/>
    <property type="match status" value="1"/>
</dbReference>
<feature type="compositionally biased region" description="Acidic residues" evidence="16">
    <location>
        <begin position="79"/>
        <end position="91"/>
    </location>
</feature>
<dbReference type="GO" id="GO:0006312">
    <property type="term" value="P:mitotic recombination"/>
    <property type="evidence" value="ECO:0007669"/>
    <property type="project" value="TreeGrafter"/>
</dbReference>
<reference evidence="19" key="1">
    <citation type="submission" date="2020-06" db="EMBL/GenBank/DDBJ databases">
        <title>A chromosome-scale genome assembly of Talaromyces rugulosus W13939.</title>
        <authorList>
            <person name="Wang B."/>
            <person name="Guo L."/>
            <person name="Ye K."/>
            <person name="Wang L."/>
        </authorList>
    </citation>
    <scope>NUCLEOTIDE SEQUENCE [LARGE SCALE GENOMIC DNA]</scope>
    <source>
        <strain evidence="19">W13939</strain>
    </source>
</reference>
<feature type="compositionally biased region" description="Polar residues" evidence="16">
    <location>
        <begin position="15"/>
        <end position="38"/>
    </location>
</feature>
<dbReference type="InterPro" id="IPR036187">
    <property type="entry name" value="DNA_mismatch_repair_MutS_sf"/>
</dbReference>
<dbReference type="Gene3D" id="1.10.10.1420">
    <property type="entry name" value="DNA replication factor Cdt1, C-terminal WH domain"/>
    <property type="match status" value="1"/>
</dbReference>
<accession>A0A7H8QQD5</accession>
<comment type="subunit">
    <text evidence="14">Heterodimer consisting of MSH2-MSH3 (MutS beta). Forms a ternary complex with MutL alpha (MLH1-PMS1).</text>
</comment>
<feature type="region of interest" description="Disordered" evidence="16">
    <location>
        <begin position="72"/>
        <end position="140"/>
    </location>
</feature>
<keyword evidence="10" id="KW-0234">DNA repair</keyword>
<evidence type="ECO:0000256" key="2">
    <source>
        <dbReference type="ARBA" id="ARBA00006271"/>
    </source>
</evidence>
<dbReference type="InterPro" id="IPR007695">
    <property type="entry name" value="DNA_mismatch_repair_MutS-lik_N"/>
</dbReference>
<evidence type="ECO:0000256" key="9">
    <source>
        <dbReference type="ARBA" id="ARBA00023125"/>
    </source>
</evidence>
<protein>
    <recommendedName>
        <fullName evidence="4">DNA mismatch repair protein MSH3</fullName>
    </recommendedName>
    <alternativeName>
        <fullName evidence="5">DNA mismatch repair protein msh3</fullName>
    </alternativeName>
</protein>
<dbReference type="FunFam" id="3.30.420.110:FF:000002">
    <property type="entry name" value="DNA mismatch repair protein"/>
    <property type="match status" value="1"/>
</dbReference>
<dbReference type="InterPro" id="IPR007696">
    <property type="entry name" value="DNA_mismatch_repair_MutS_core"/>
</dbReference>
<dbReference type="Gene3D" id="3.40.50.300">
    <property type="entry name" value="P-loop containing nucleotide triphosphate hydrolases"/>
    <property type="match status" value="1"/>
</dbReference>
<evidence type="ECO:0000256" key="13">
    <source>
        <dbReference type="ARBA" id="ARBA00025373"/>
    </source>
</evidence>
<dbReference type="SUPFAM" id="SSF52540">
    <property type="entry name" value="P-loop containing nucleoside triphosphate hydrolases"/>
    <property type="match status" value="1"/>
</dbReference>
<dbReference type="Pfam" id="PF00488">
    <property type="entry name" value="MutS_V"/>
    <property type="match status" value="1"/>
</dbReference>
<dbReference type="EMBL" id="CP055899">
    <property type="protein sequence ID" value="QKX56174.1"/>
    <property type="molecule type" value="Genomic_DNA"/>
</dbReference>
<feature type="region of interest" description="Disordered" evidence="16">
    <location>
        <begin position="1"/>
        <end position="39"/>
    </location>
</feature>
<proteinExistence type="inferred from homology"/>
<dbReference type="InterPro" id="IPR000432">
    <property type="entry name" value="DNA_mismatch_repair_MutS_C"/>
</dbReference>
<dbReference type="PANTHER" id="PTHR11361:SF35">
    <property type="entry name" value="DNA MISMATCH REPAIR PROTEIN MSH2"/>
    <property type="match status" value="1"/>
</dbReference>
<dbReference type="PROSITE" id="PS00486">
    <property type="entry name" value="DNA_MISMATCH_REPAIR_2"/>
    <property type="match status" value="1"/>
</dbReference>
<dbReference type="GO" id="GO:0005524">
    <property type="term" value="F:ATP binding"/>
    <property type="evidence" value="ECO:0007669"/>
    <property type="project" value="UniProtKB-UniRule"/>
</dbReference>
<dbReference type="SMART" id="SM00534">
    <property type="entry name" value="MUTSac"/>
    <property type="match status" value="1"/>
</dbReference>
<comment type="similarity">
    <text evidence="2">Belongs to the DNA mismatch repair MutS family.</text>
</comment>
<keyword evidence="8" id="KW-0067">ATP-binding</keyword>
<dbReference type="InterPro" id="IPR007861">
    <property type="entry name" value="DNA_mismatch_repair_MutS_clamp"/>
</dbReference>
<dbReference type="FunFam" id="3.40.1170.10:FF:000003">
    <property type="entry name" value="DNA mismatch repair protein"/>
    <property type="match status" value="1"/>
</dbReference>
<evidence type="ECO:0000256" key="12">
    <source>
        <dbReference type="ARBA" id="ARBA00023306"/>
    </source>
</evidence>
<dbReference type="Pfam" id="PF16679">
    <property type="entry name" value="CDT1_C"/>
    <property type="match status" value="1"/>
</dbReference>
<evidence type="ECO:0000256" key="4">
    <source>
        <dbReference type="ARBA" id="ARBA00019000"/>
    </source>
</evidence>
<dbReference type="InterPro" id="IPR036678">
    <property type="entry name" value="MutS_con_dom_sf"/>
</dbReference>
<evidence type="ECO:0000256" key="8">
    <source>
        <dbReference type="ARBA" id="ARBA00022840"/>
    </source>
</evidence>
<dbReference type="FunFam" id="1.10.1420.10:FF:000017">
    <property type="entry name" value="DNA mismatch repair protein Msh2"/>
    <property type="match status" value="1"/>
</dbReference>
<keyword evidence="12" id="KW-0131">Cell cycle</keyword>
<dbReference type="Pfam" id="PF05190">
    <property type="entry name" value="MutS_IV"/>
    <property type="match status" value="1"/>
</dbReference>
<gene>
    <name evidence="18" type="ORF">TRUGW13939_03274</name>
</gene>
<comment type="function">
    <text evidence="13">Component of the post-replicative DNA mismatch repair system (MMR). Heterodimerizes with MSH2 to form MutS beta, which binds to DNA mismatches thereby initiating DNA repair. MSH3 provides substrate-binding and substrate specificity to the complex. When bound, the MutS beta heterodimer bends the DNA helix and shields approximately 20 base pairs. Acts mainly to repair insertion-deletion loops (IDLs) from 2 to 13 nucleotides in size, but can also repair base-base and single insertion-deletion mismatches that occur during replication. After mismatch binding, forms a ternary complex with the MutL alpha heterodimer, which is thought to be responsible for directing the downstream MMR events, including strand discrimination, excision, and resynthesis. ATP binding and hydrolysis play a pivotal role in mismatch repair functions.</text>
</comment>
<evidence type="ECO:0000313" key="19">
    <source>
        <dbReference type="Proteomes" id="UP000509510"/>
    </source>
</evidence>
<dbReference type="GO" id="GO:0030983">
    <property type="term" value="F:mismatched DNA binding"/>
    <property type="evidence" value="ECO:0007669"/>
    <property type="project" value="UniProtKB-UniRule"/>
</dbReference>
<evidence type="ECO:0000256" key="10">
    <source>
        <dbReference type="ARBA" id="ARBA00023204"/>
    </source>
</evidence>
<dbReference type="OrthoDB" id="295033at2759"/>
<organism evidence="18 19">
    <name type="scientific">Talaromyces rugulosus</name>
    <name type="common">Penicillium rugulosum</name>
    <dbReference type="NCBI Taxonomy" id="121627"/>
    <lineage>
        <taxon>Eukaryota</taxon>
        <taxon>Fungi</taxon>
        <taxon>Dikarya</taxon>
        <taxon>Ascomycota</taxon>
        <taxon>Pezizomycotina</taxon>
        <taxon>Eurotiomycetes</taxon>
        <taxon>Eurotiomycetidae</taxon>
        <taxon>Eurotiales</taxon>
        <taxon>Trichocomaceae</taxon>
        <taxon>Talaromyces</taxon>
        <taxon>Talaromyces sect. Islandici</taxon>
    </lineage>
</organism>
<dbReference type="GO" id="GO:0032301">
    <property type="term" value="C:MutSalpha complex"/>
    <property type="evidence" value="ECO:0007669"/>
    <property type="project" value="TreeGrafter"/>
</dbReference>
<evidence type="ECO:0000256" key="6">
    <source>
        <dbReference type="ARBA" id="ARBA00022741"/>
    </source>
</evidence>
<dbReference type="Gene3D" id="1.10.1420.10">
    <property type="match status" value="2"/>
</dbReference>
<dbReference type="InterPro" id="IPR007860">
    <property type="entry name" value="DNA_mmatch_repair_MutS_con_dom"/>
</dbReference>
<sequence length="1440" mass="161144">MSTRRSTRSRLAASHSFQGQAGIQRFTRSTKPGASPSSLLLLDGKNVTFQKTTGLLPVSATTPCLLTASPSKKRKLNELDPEQEQEEDEPAVQEIEKESAVQDTPSKTIKFSSLSVSTPPPPKRSTSISRTTSRKRRSVHVDSTFTIPEQQQQQQQQQQQPTSQCKNIREADEEEIFPAALDQLVNFHSAFLKTISLHYTHKGSTAPADLKELLPRIEKLWKKRKVVAKDVQRIVHVWDDEETQQLRFRISNYGLGKVCLERVSGTAGPVNENELHTRFVKLLGDKWRQRRGSKDGENDDGSAFVEAMGLATIHECLTPFTALRKGQQRLQDLKGGVIKVKTAMLKASSNISESQVKTARDPTVDRRKGLLERIKGKELLQSKLGPPPTKEQMLRRAAAQRAEDVARVLALLRPPRLMAKNGNSAVQKKPFKWEALIQTVQDSLRSPIAAEEVAACLDILGQKEVAADWIDIVTIEHLTIQHHYHQTVNMSSRPELKVDDEVGFIRFFRSLPTKDVAGTEAANPATVRVFDRGDFYTAHGSDAEFIARTVYKTTSVLRTLGRSDSGGLPSVTLSVTVFRNFLREALFRLNKRVEIWVSADSGRGQWKRGKQASPGNLQDVEEELGGGTAGTAMDSAPIILAVKVTAKSAEAKNVGVCFADASVRELGVSEFLDNDVYSNFESLVIQLGVKECVVQLDSSKKDAELAKLKAIADTCGIAITERPVADFGTRDIEQDLVRLLREERSAATLPQTELKLAMGAAASLIKYLGVMSDSTNFGQYQLYQHDLSQYMKLDASALRALNLMPGPRDGAKNMSLYGLLNHCKTPVGSRLLAQWLKQPLMDLAEIEKRQQLVEAFVNDTELRQTMQEEHMRAIPDLYRLAKRFQRNQANLEDVVRVYQVAIRLPGFIRSFENVMDEQYQTPLDAQYTSKLRGFSDSLSKLEEMVETTVDLDALDNHEFIIKPEFDESLRVIRKKLDKLRYDMDVEHRRVARDLNQDMEKKLFLENHRVHGWCFRLTRNEAGCIRNKREYQECSTQKNGVYFTTKTMQELRREHDQLSTNYNRTQSGLVQEVVNVAASYCPILEQLAGTLAHLDVIVSFAHVSVHAPTAYTRPQMHPRGTGNTVLKEARHPCMEMQDDISFITNDVSLVRDESSFLIITGPNMGGKSTYIRQIGVIALMAQIGCFVPCTEAELTIFDCILARVGASDSQLKGVSTFMAEMLETSNILKSATSESLIIIDELGRGTSTYDGFGLAWAISEHIITEIGCFGLFATHFHELTALADRYPKSVQNLHVVAFIGDDKEQQEGKKKREVTLLYRVEPGVCDQSFGIHVAELVRFPEKVVNMARQKAEELEDFTSATAEPQQQQQNQNSAALDAYSQEEVEEGSALLKSMLLKWKAEIEGPGKESMTAEEKRKVMRDLVAADAGLQTNKVFQGIKTL</sequence>
<evidence type="ECO:0000256" key="3">
    <source>
        <dbReference type="ARBA" id="ARBA00008356"/>
    </source>
</evidence>
<dbReference type="InterPro" id="IPR032054">
    <property type="entry name" value="Cdt1_C"/>
</dbReference>
<dbReference type="CDD" id="cd03285">
    <property type="entry name" value="ABC_MSH2_euk"/>
    <property type="match status" value="1"/>
</dbReference>
<dbReference type="KEGG" id="trg:TRUGW13939_03274"/>
<dbReference type="Gene3D" id="3.30.420.110">
    <property type="entry name" value="MutS, connector domain"/>
    <property type="match status" value="1"/>
</dbReference>
<dbReference type="Proteomes" id="UP000509510">
    <property type="component" value="Chromosome II"/>
</dbReference>
<dbReference type="RefSeq" id="XP_035342352.1">
    <property type="nucleotide sequence ID" value="XM_035486459.1"/>
</dbReference>
<comment type="subunit">
    <text evidence="15">Heterodimer of msh2 and msh6.</text>
</comment>
<dbReference type="SUPFAM" id="SSF48334">
    <property type="entry name" value="DNA repair protein MutS, domain III"/>
    <property type="match status" value="1"/>
</dbReference>
<keyword evidence="19" id="KW-1185">Reference proteome</keyword>
<feature type="domain" description="DNA mismatch repair proteins mutS family" evidence="17">
    <location>
        <begin position="1234"/>
        <end position="1250"/>
    </location>
</feature>
<dbReference type="InterPro" id="IPR027417">
    <property type="entry name" value="P-loop_NTPase"/>
</dbReference>